<dbReference type="Proteomes" id="UP000186758">
    <property type="component" value="Unassembled WGS sequence"/>
</dbReference>
<protein>
    <recommendedName>
        <fullName evidence="1">HipA N-terminal subdomain 1 domain-containing protein</fullName>
    </recommendedName>
</protein>
<accession>A0A1Q9YNM6</accession>
<evidence type="ECO:0000313" key="3">
    <source>
        <dbReference type="Proteomes" id="UP000186758"/>
    </source>
</evidence>
<dbReference type="PANTHER" id="PTHR37419">
    <property type="entry name" value="SERINE/THREONINE-PROTEIN KINASE TOXIN HIPA"/>
    <property type="match status" value="1"/>
</dbReference>
<dbReference type="EMBL" id="MPJZ01000004">
    <property type="protein sequence ID" value="OLU47442.1"/>
    <property type="molecule type" value="Genomic_DNA"/>
</dbReference>
<dbReference type="InterPro" id="IPR052028">
    <property type="entry name" value="HipA_Ser/Thr_kinase"/>
</dbReference>
<dbReference type="NCBIfam" id="TIGR03071">
    <property type="entry name" value="couple_hipA"/>
    <property type="match status" value="1"/>
</dbReference>
<comment type="caution">
    <text evidence="2">The sequence shown here is derived from an EMBL/GenBank/DDBJ whole genome shotgun (WGS) entry which is preliminary data.</text>
</comment>
<dbReference type="PANTHER" id="PTHR37419:SF6">
    <property type="entry name" value="KINASE HI_0665-RELATED"/>
    <property type="match status" value="1"/>
</dbReference>
<dbReference type="Pfam" id="PF13657">
    <property type="entry name" value="Couple_hipA"/>
    <property type="match status" value="1"/>
</dbReference>
<dbReference type="AlphaFoldDB" id="A0A1Q9YNM6"/>
<dbReference type="RefSeq" id="WP_075884471.1">
    <property type="nucleotide sequence ID" value="NZ_CAKOCV010000003.1"/>
</dbReference>
<feature type="domain" description="HipA N-terminal subdomain 1" evidence="1">
    <location>
        <begin position="9"/>
        <end position="104"/>
    </location>
</feature>
<name>A0A1Q9YNM6_9FIRM</name>
<proteinExistence type="predicted"/>
<dbReference type="GO" id="GO:0004674">
    <property type="term" value="F:protein serine/threonine kinase activity"/>
    <property type="evidence" value="ECO:0007669"/>
    <property type="project" value="TreeGrafter"/>
</dbReference>
<gene>
    <name evidence="2" type="ORF">BO223_00270</name>
</gene>
<reference evidence="2 3" key="1">
    <citation type="submission" date="2016-11" db="EMBL/GenBank/DDBJ databases">
        <title>Description of two novel members of the family Erysipelotrichaceae: Ileibacterium lipovorans gen. nov., sp. nov. and Dubosiella newyorkensis, gen. nov., sp. nov.</title>
        <authorList>
            <person name="Cox L.M."/>
            <person name="Sohn J."/>
            <person name="Tyrrell K.L."/>
            <person name="Citron D.M."/>
            <person name="Lawson P.A."/>
            <person name="Patel N.B."/>
            <person name="Iizumi T."/>
            <person name="Perez-Perez G.I."/>
            <person name="Goldstein E.J."/>
            <person name="Blaser M.J."/>
        </authorList>
    </citation>
    <scope>NUCLEOTIDE SEQUENCE [LARGE SCALE GENOMIC DNA]</scope>
    <source>
        <strain evidence="2 3">NYU-BL-K8</strain>
    </source>
</reference>
<dbReference type="GO" id="GO:0005829">
    <property type="term" value="C:cytosol"/>
    <property type="evidence" value="ECO:0007669"/>
    <property type="project" value="TreeGrafter"/>
</dbReference>
<evidence type="ECO:0000259" key="1">
    <source>
        <dbReference type="Pfam" id="PF13657"/>
    </source>
</evidence>
<evidence type="ECO:0000313" key="2">
    <source>
        <dbReference type="EMBL" id="OLU47442.1"/>
    </source>
</evidence>
<sequence length="109" mass="12430">MATILRSGDVYIQNRKGGKILETDEGYQFQYLPEYLNNHPVPASLTLPLQSGPYQSQTLFPFFDGLIPEGWLLDIAMKNWKLNHEDRFGLLLTVCKDSIGDVRIERSSV</sequence>
<dbReference type="InterPro" id="IPR017508">
    <property type="entry name" value="HipA_N1"/>
</dbReference>
<organism evidence="2 3">
    <name type="scientific">Faecalibaculum rodentium</name>
    <dbReference type="NCBI Taxonomy" id="1702221"/>
    <lineage>
        <taxon>Bacteria</taxon>
        <taxon>Bacillati</taxon>
        <taxon>Bacillota</taxon>
        <taxon>Erysipelotrichia</taxon>
        <taxon>Erysipelotrichales</taxon>
        <taxon>Erysipelotrichaceae</taxon>
        <taxon>Faecalibaculum</taxon>
    </lineage>
</organism>